<keyword evidence="3" id="KW-1185">Reference proteome</keyword>
<evidence type="ECO:0000256" key="1">
    <source>
        <dbReference type="SAM" id="MobiDB-lite"/>
    </source>
</evidence>
<dbReference type="AlphaFoldDB" id="A0A9N8JZD0"/>
<feature type="region of interest" description="Disordered" evidence="1">
    <location>
        <begin position="47"/>
        <end position="75"/>
    </location>
</feature>
<dbReference type="Proteomes" id="UP000716446">
    <property type="component" value="Unassembled WGS sequence"/>
</dbReference>
<comment type="caution">
    <text evidence="2">The sequence shown here is derived from an EMBL/GenBank/DDBJ whole genome shotgun (WGS) entry which is preliminary data.</text>
</comment>
<reference evidence="2" key="1">
    <citation type="submission" date="2020-06" db="EMBL/GenBank/DDBJ databases">
        <authorList>
            <person name="Onetto C."/>
        </authorList>
    </citation>
    <scope>NUCLEOTIDE SEQUENCE</scope>
</reference>
<organism evidence="2 3">
    <name type="scientific">Aureobasidium vineae</name>
    <dbReference type="NCBI Taxonomy" id="2773715"/>
    <lineage>
        <taxon>Eukaryota</taxon>
        <taxon>Fungi</taxon>
        <taxon>Dikarya</taxon>
        <taxon>Ascomycota</taxon>
        <taxon>Pezizomycotina</taxon>
        <taxon>Dothideomycetes</taxon>
        <taxon>Dothideomycetidae</taxon>
        <taxon>Dothideales</taxon>
        <taxon>Saccotheciaceae</taxon>
        <taxon>Aureobasidium</taxon>
    </lineage>
</organism>
<evidence type="ECO:0000313" key="3">
    <source>
        <dbReference type="Proteomes" id="UP000716446"/>
    </source>
</evidence>
<evidence type="ECO:0000313" key="2">
    <source>
        <dbReference type="EMBL" id="CAD0094265.1"/>
    </source>
</evidence>
<gene>
    <name evidence="2" type="ORF">AWRI4619_LOCUS8363</name>
</gene>
<accession>A0A9N8JZD0</accession>
<name>A0A9N8JZD0_9PEZI</name>
<dbReference type="EMBL" id="CAIJEN010000014">
    <property type="protein sequence ID" value="CAD0094265.1"/>
    <property type="molecule type" value="Genomic_DNA"/>
</dbReference>
<sequence length="210" mass="22671">MADSSAGTFEQDQNIPAAAQDGCALLENMFSASQDLLDTLRALNDGTPQSNPFVRPSEGSLPILSNPKSLSSSPEAGGLNILLGNTLYESKNDWSSSIIRHMIMANHMLLFNTYLAAIMALQHAVNKQHASLGTPDPQQHALPLGEMRTAMVAQMCSYLIQRQINAVQAYLNPSSASKLSELKPSDQATMGQLETDVQKRLACLRGSLPM</sequence>
<protein>
    <submittedName>
        <fullName evidence="2">Uncharacterized protein</fullName>
    </submittedName>
</protein>
<proteinExistence type="predicted"/>